<name>A0A9D3AYW2_9FIRM</name>
<reference evidence="2" key="1">
    <citation type="submission" date="2016-02" db="EMBL/GenBank/DDBJ databases">
        <title>Draft Genome Sequence of Sporotomaculum syntrophicum Strain FB, a Syntrophic Benzoate Degrader.</title>
        <authorList>
            <person name="Nobu M.K."/>
            <person name="Narihiro T."/>
            <person name="Qiu Y.-L."/>
            <person name="Ohashi A."/>
            <person name="Liu W.-T."/>
            <person name="Yuji S."/>
        </authorList>
    </citation>
    <scope>NUCLEOTIDE SEQUENCE</scope>
    <source>
        <strain evidence="2">FB</strain>
    </source>
</reference>
<evidence type="ECO:0000256" key="1">
    <source>
        <dbReference type="SAM" id="Phobius"/>
    </source>
</evidence>
<keyword evidence="1" id="KW-0472">Membrane</keyword>
<dbReference type="RefSeq" id="WP_161821727.1">
    <property type="nucleotide sequence ID" value="NZ_LSRS01000003.1"/>
</dbReference>
<proteinExistence type="predicted"/>
<dbReference type="InterPro" id="IPR007211">
    <property type="entry name" value="DUF378"/>
</dbReference>
<dbReference type="PANTHER" id="PTHR37304">
    <property type="entry name" value="MEMBRANE PROTEIN-RELATED"/>
    <property type="match status" value="1"/>
</dbReference>
<feature type="transmembrane region" description="Helical" evidence="1">
    <location>
        <begin position="47"/>
        <end position="65"/>
    </location>
</feature>
<dbReference type="Pfam" id="PF04070">
    <property type="entry name" value="DUF378"/>
    <property type="match status" value="1"/>
</dbReference>
<protein>
    <recommendedName>
        <fullName evidence="4">DUF378 domain-containing protein</fullName>
    </recommendedName>
</protein>
<evidence type="ECO:0000313" key="3">
    <source>
        <dbReference type="Proteomes" id="UP000798488"/>
    </source>
</evidence>
<keyword evidence="1" id="KW-0812">Transmembrane</keyword>
<keyword evidence="1" id="KW-1133">Transmembrane helix</keyword>
<feature type="transmembrane region" description="Helical" evidence="1">
    <location>
        <begin position="7"/>
        <end position="27"/>
    </location>
</feature>
<dbReference type="AlphaFoldDB" id="A0A9D3AYW2"/>
<dbReference type="EMBL" id="LSRS01000003">
    <property type="protein sequence ID" value="KAF1085229.1"/>
    <property type="molecule type" value="Genomic_DNA"/>
</dbReference>
<accession>A0A9D3AYW2</accession>
<gene>
    <name evidence="2" type="ORF">SPSYN_01365</name>
</gene>
<evidence type="ECO:0008006" key="4">
    <source>
        <dbReference type="Google" id="ProtNLM"/>
    </source>
</evidence>
<dbReference type="Proteomes" id="UP000798488">
    <property type="component" value="Unassembled WGS sequence"/>
</dbReference>
<sequence>MDWLSRTALVLVIIGAINWLLVGVFQWDLVAAIFGGAELRETSSLSRLIYSIVGLAGLYCITFLFRENAITDNAVKNNDK</sequence>
<keyword evidence="3" id="KW-1185">Reference proteome</keyword>
<comment type="caution">
    <text evidence="2">The sequence shown here is derived from an EMBL/GenBank/DDBJ whole genome shotgun (WGS) entry which is preliminary data.</text>
</comment>
<evidence type="ECO:0000313" key="2">
    <source>
        <dbReference type="EMBL" id="KAF1085229.1"/>
    </source>
</evidence>
<dbReference type="PANTHER" id="PTHR37304:SF1">
    <property type="entry name" value="MEMBRANE PROTEIN"/>
    <property type="match status" value="1"/>
</dbReference>
<organism evidence="2 3">
    <name type="scientific">Sporotomaculum syntrophicum</name>
    <dbReference type="NCBI Taxonomy" id="182264"/>
    <lineage>
        <taxon>Bacteria</taxon>
        <taxon>Bacillati</taxon>
        <taxon>Bacillota</taxon>
        <taxon>Clostridia</taxon>
        <taxon>Eubacteriales</taxon>
        <taxon>Desulfallaceae</taxon>
        <taxon>Sporotomaculum</taxon>
    </lineage>
</organism>
<dbReference type="OrthoDB" id="9812136at2"/>